<reference evidence="1 2" key="2">
    <citation type="journal article" date="2010" name="Nucleic Acids Res.">
        <title>BeetleBase in 2010: revisions to provide comprehensive genomic information for Tribolium castaneum.</title>
        <authorList>
            <person name="Kim H.S."/>
            <person name="Murphy T."/>
            <person name="Xia J."/>
            <person name="Caragea D."/>
            <person name="Park Y."/>
            <person name="Beeman R.W."/>
            <person name="Lorenzen M.D."/>
            <person name="Butcher S."/>
            <person name="Manak J.R."/>
            <person name="Brown S.J."/>
        </authorList>
    </citation>
    <scope>GENOME REANNOTATION</scope>
    <source>
        <strain evidence="1 2">Georgia GA2</strain>
    </source>
</reference>
<dbReference type="AlphaFoldDB" id="D6X0E9"/>
<dbReference type="Proteomes" id="UP000007266">
    <property type="component" value="Linkage group 9"/>
</dbReference>
<evidence type="ECO:0000313" key="1">
    <source>
        <dbReference type="EMBL" id="EFA10534.1"/>
    </source>
</evidence>
<dbReference type="EMBL" id="KQ971372">
    <property type="protein sequence ID" value="EFA10534.1"/>
    <property type="molecule type" value="Genomic_DNA"/>
</dbReference>
<reference evidence="1 2" key="1">
    <citation type="journal article" date="2008" name="Nature">
        <title>The genome of the model beetle and pest Tribolium castaneum.</title>
        <authorList>
            <consortium name="Tribolium Genome Sequencing Consortium"/>
            <person name="Richards S."/>
            <person name="Gibbs R.A."/>
            <person name="Weinstock G.M."/>
            <person name="Brown S.J."/>
            <person name="Denell R."/>
            <person name="Beeman R.W."/>
            <person name="Gibbs R."/>
            <person name="Beeman R.W."/>
            <person name="Brown S.J."/>
            <person name="Bucher G."/>
            <person name="Friedrich M."/>
            <person name="Grimmelikhuijzen C.J."/>
            <person name="Klingler M."/>
            <person name="Lorenzen M."/>
            <person name="Richards S."/>
            <person name="Roth S."/>
            <person name="Schroder R."/>
            <person name="Tautz D."/>
            <person name="Zdobnov E.M."/>
            <person name="Muzny D."/>
            <person name="Gibbs R.A."/>
            <person name="Weinstock G.M."/>
            <person name="Attaway T."/>
            <person name="Bell S."/>
            <person name="Buhay C.J."/>
            <person name="Chandrabose M.N."/>
            <person name="Chavez D."/>
            <person name="Clerk-Blankenburg K.P."/>
            <person name="Cree A."/>
            <person name="Dao M."/>
            <person name="Davis C."/>
            <person name="Chacko J."/>
            <person name="Dinh H."/>
            <person name="Dugan-Rocha S."/>
            <person name="Fowler G."/>
            <person name="Garner T.T."/>
            <person name="Garnes J."/>
            <person name="Gnirke A."/>
            <person name="Hawes A."/>
            <person name="Hernandez J."/>
            <person name="Hines S."/>
            <person name="Holder M."/>
            <person name="Hume J."/>
            <person name="Jhangiani S.N."/>
            <person name="Joshi V."/>
            <person name="Khan Z.M."/>
            <person name="Jackson L."/>
            <person name="Kovar C."/>
            <person name="Kowis A."/>
            <person name="Lee S."/>
            <person name="Lewis L.R."/>
            <person name="Margolis J."/>
            <person name="Morgan M."/>
            <person name="Nazareth L.V."/>
            <person name="Nguyen N."/>
            <person name="Okwuonu G."/>
            <person name="Parker D."/>
            <person name="Richards S."/>
            <person name="Ruiz S.J."/>
            <person name="Santibanez J."/>
            <person name="Savard J."/>
            <person name="Scherer S.E."/>
            <person name="Schneider B."/>
            <person name="Sodergren E."/>
            <person name="Tautz D."/>
            <person name="Vattahil S."/>
            <person name="Villasana D."/>
            <person name="White C.S."/>
            <person name="Wright R."/>
            <person name="Park Y."/>
            <person name="Beeman R.W."/>
            <person name="Lord J."/>
            <person name="Oppert B."/>
            <person name="Lorenzen M."/>
            <person name="Brown S."/>
            <person name="Wang L."/>
            <person name="Savard J."/>
            <person name="Tautz D."/>
            <person name="Richards S."/>
            <person name="Weinstock G."/>
            <person name="Gibbs R.A."/>
            <person name="Liu Y."/>
            <person name="Worley K."/>
            <person name="Weinstock G."/>
            <person name="Elsik C.G."/>
            <person name="Reese J.T."/>
            <person name="Elhaik E."/>
            <person name="Landan G."/>
            <person name="Graur D."/>
            <person name="Arensburger P."/>
            <person name="Atkinson P."/>
            <person name="Beeman R.W."/>
            <person name="Beidler J."/>
            <person name="Brown S.J."/>
            <person name="Demuth J.P."/>
            <person name="Drury D.W."/>
            <person name="Du Y.Z."/>
            <person name="Fujiwara H."/>
            <person name="Lorenzen M."/>
            <person name="Maselli V."/>
            <person name="Osanai M."/>
            <person name="Park Y."/>
            <person name="Robertson H.M."/>
            <person name="Tu Z."/>
            <person name="Wang J.J."/>
            <person name="Wang S."/>
            <person name="Richards S."/>
            <person name="Song H."/>
            <person name="Zhang L."/>
            <person name="Sodergren E."/>
            <person name="Werner D."/>
            <person name="Stanke M."/>
            <person name="Morgenstern B."/>
            <person name="Solovyev V."/>
            <person name="Kosarev P."/>
            <person name="Brown G."/>
            <person name="Chen H.C."/>
            <person name="Ermolaeva O."/>
            <person name="Hlavina W."/>
            <person name="Kapustin Y."/>
            <person name="Kiryutin B."/>
            <person name="Kitts P."/>
            <person name="Maglott D."/>
            <person name="Pruitt K."/>
            <person name="Sapojnikov V."/>
            <person name="Souvorov A."/>
            <person name="Mackey A.J."/>
            <person name="Waterhouse R.M."/>
            <person name="Wyder S."/>
            <person name="Zdobnov E.M."/>
            <person name="Zdobnov E.M."/>
            <person name="Wyder S."/>
            <person name="Kriventseva E.V."/>
            <person name="Kadowaki T."/>
            <person name="Bork P."/>
            <person name="Aranda M."/>
            <person name="Bao R."/>
            <person name="Beermann A."/>
            <person name="Berns N."/>
            <person name="Bolognesi R."/>
            <person name="Bonneton F."/>
            <person name="Bopp D."/>
            <person name="Brown S.J."/>
            <person name="Bucher G."/>
            <person name="Butts T."/>
            <person name="Chaumot A."/>
            <person name="Denell R.E."/>
            <person name="Ferrier D.E."/>
            <person name="Friedrich M."/>
            <person name="Gordon C.M."/>
            <person name="Jindra M."/>
            <person name="Klingler M."/>
            <person name="Lan Q."/>
            <person name="Lattorff H.M."/>
            <person name="Laudet V."/>
            <person name="von Levetsow C."/>
            <person name="Liu Z."/>
            <person name="Lutz R."/>
            <person name="Lynch J.A."/>
            <person name="da Fonseca R.N."/>
            <person name="Posnien N."/>
            <person name="Reuter R."/>
            <person name="Roth S."/>
            <person name="Savard J."/>
            <person name="Schinko J.B."/>
            <person name="Schmitt C."/>
            <person name="Schoppmeier M."/>
            <person name="Schroder R."/>
            <person name="Shippy T.D."/>
            <person name="Simonnet F."/>
            <person name="Marques-Souza H."/>
            <person name="Tautz D."/>
            <person name="Tomoyasu Y."/>
            <person name="Trauner J."/>
            <person name="Van der Zee M."/>
            <person name="Vervoort M."/>
            <person name="Wittkopp N."/>
            <person name="Wimmer E.A."/>
            <person name="Yang X."/>
            <person name="Jones A.K."/>
            <person name="Sattelle D.B."/>
            <person name="Ebert P.R."/>
            <person name="Nelson D."/>
            <person name="Scott J.G."/>
            <person name="Beeman R.W."/>
            <person name="Muthukrishnan S."/>
            <person name="Kramer K.J."/>
            <person name="Arakane Y."/>
            <person name="Beeman R.W."/>
            <person name="Zhu Q."/>
            <person name="Hogenkamp D."/>
            <person name="Dixit R."/>
            <person name="Oppert B."/>
            <person name="Jiang H."/>
            <person name="Zou Z."/>
            <person name="Marshall J."/>
            <person name="Elpidina E."/>
            <person name="Vinokurov K."/>
            <person name="Oppert C."/>
            <person name="Zou Z."/>
            <person name="Evans J."/>
            <person name="Lu Z."/>
            <person name="Zhao P."/>
            <person name="Sumathipala N."/>
            <person name="Altincicek B."/>
            <person name="Vilcinskas A."/>
            <person name="Williams M."/>
            <person name="Hultmark D."/>
            <person name="Hetru C."/>
            <person name="Jiang H."/>
            <person name="Grimmelikhuijzen C.J."/>
            <person name="Hauser F."/>
            <person name="Cazzamali G."/>
            <person name="Williamson M."/>
            <person name="Park Y."/>
            <person name="Li B."/>
            <person name="Tanaka Y."/>
            <person name="Predel R."/>
            <person name="Neupert S."/>
            <person name="Schachtner J."/>
            <person name="Verleyen P."/>
            <person name="Raible F."/>
            <person name="Bork P."/>
            <person name="Friedrich M."/>
            <person name="Walden K.K."/>
            <person name="Robertson H.M."/>
            <person name="Angeli S."/>
            <person name="Foret S."/>
            <person name="Bucher G."/>
            <person name="Schuetz S."/>
            <person name="Maleszka R."/>
            <person name="Wimmer E.A."/>
            <person name="Beeman R.W."/>
            <person name="Lorenzen M."/>
            <person name="Tomoyasu Y."/>
            <person name="Miller S.C."/>
            <person name="Grossmann D."/>
            <person name="Bucher G."/>
        </authorList>
    </citation>
    <scope>NUCLEOTIDE SEQUENCE [LARGE SCALE GENOMIC DNA]</scope>
    <source>
        <strain evidence="1 2">Georgia GA2</strain>
    </source>
</reference>
<keyword evidence="2" id="KW-1185">Reference proteome</keyword>
<name>D6X0E9_TRICA</name>
<sequence>MANGTVSYSNSTRYSNGRRRIVQVIAVVASNKGAANLAAPKRRWEHITTQRKIFQTFLKHR</sequence>
<protein>
    <submittedName>
        <fullName evidence="1">Uncharacterized protein</fullName>
    </submittedName>
</protein>
<gene>
    <name evidence="1" type="primary">GLEAN_12788</name>
    <name evidence="1" type="ORF">TcasGA2_TC012788</name>
</gene>
<dbReference type="InParanoid" id="D6X0E9"/>
<dbReference type="HOGENOM" id="CLU_2925592_0_0_1"/>
<proteinExistence type="predicted"/>
<organism evidence="1 2">
    <name type="scientific">Tribolium castaneum</name>
    <name type="common">Red flour beetle</name>
    <dbReference type="NCBI Taxonomy" id="7070"/>
    <lineage>
        <taxon>Eukaryota</taxon>
        <taxon>Metazoa</taxon>
        <taxon>Ecdysozoa</taxon>
        <taxon>Arthropoda</taxon>
        <taxon>Hexapoda</taxon>
        <taxon>Insecta</taxon>
        <taxon>Pterygota</taxon>
        <taxon>Neoptera</taxon>
        <taxon>Endopterygota</taxon>
        <taxon>Coleoptera</taxon>
        <taxon>Polyphaga</taxon>
        <taxon>Cucujiformia</taxon>
        <taxon>Tenebrionidae</taxon>
        <taxon>Tenebrionidae incertae sedis</taxon>
        <taxon>Tribolium</taxon>
    </lineage>
</organism>
<evidence type="ECO:0000313" key="2">
    <source>
        <dbReference type="Proteomes" id="UP000007266"/>
    </source>
</evidence>
<accession>D6X0E9</accession>